<evidence type="ECO:0000256" key="6">
    <source>
        <dbReference type="ARBA" id="ARBA00022729"/>
    </source>
</evidence>
<dbReference type="FunFam" id="3.80.10.10:FF:000213">
    <property type="entry name" value="Tyrosine-sulfated glycopeptide receptor 1"/>
    <property type="match status" value="1"/>
</dbReference>
<evidence type="ECO:0000256" key="7">
    <source>
        <dbReference type="ARBA" id="ARBA00022737"/>
    </source>
</evidence>
<keyword evidence="4" id="KW-0433">Leucine-rich repeat</keyword>
<dbReference type="Pfam" id="PF23598">
    <property type="entry name" value="LRR_14"/>
    <property type="match status" value="1"/>
</dbReference>
<dbReference type="OrthoDB" id="1394818at2759"/>
<keyword evidence="5 12" id="KW-0812">Transmembrane</keyword>
<organism evidence="16 17">
    <name type="scientific">Arachis hypogaea</name>
    <name type="common">Peanut</name>
    <dbReference type="NCBI Taxonomy" id="3818"/>
    <lineage>
        <taxon>Eukaryota</taxon>
        <taxon>Viridiplantae</taxon>
        <taxon>Streptophyta</taxon>
        <taxon>Embryophyta</taxon>
        <taxon>Tracheophyta</taxon>
        <taxon>Spermatophyta</taxon>
        <taxon>Magnoliopsida</taxon>
        <taxon>eudicotyledons</taxon>
        <taxon>Gunneridae</taxon>
        <taxon>Pentapetalae</taxon>
        <taxon>rosids</taxon>
        <taxon>fabids</taxon>
        <taxon>Fabales</taxon>
        <taxon>Fabaceae</taxon>
        <taxon>Papilionoideae</taxon>
        <taxon>50 kb inversion clade</taxon>
        <taxon>dalbergioids sensu lato</taxon>
        <taxon>Dalbergieae</taxon>
        <taxon>Pterocarpus clade</taxon>
        <taxon>Arachis</taxon>
    </lineage>
</organism>
<feature type="transmembrane region" description="Helical" evidence="12">
    <location>
        <begin position="1048"/>
        <end position="1071"/>
    </location>
</feature>
<dbReference type="SUPFAM" id="SSF52047">
    <property type="entry name" value="RNI-like"/>
    <property type="match status" value="1"/>
</dbReference>
<dbReference type="PANTHER" id="PTHR48061:SF2">
    <property type="entry name" value="RECEPTOR LIKE PROTEIN 30-LIKE"/>
    <property type="match status" value="1"/>
</dbReference>
<dbReference type="STRING" id="3818.A0A444ZK00"/>
<dbReference type="PANTHER" id="PTHR48061">
    <property type="entry name" value="LEUCINE-RICH REPEAT RECEPTOR PROTEIN KINASE EMS1-LIKE-RELATED"/>
    <property type="match status" value="1"/>
</dbReference>
<dbReference type="InterPro" id="IPR055414">
    <property type="entry name" value="LRR_R13L4/SHOC2-like"/>
</dbReference>
<dbReference type="Pfam" id="PF00560">
    <property type="entry name" value="LRR_1"/>
    <property type="match status" value="10"/>
</dbReference>
<keyword evidence="17" id="KW-1185">Reference proteome</keyword>
<dbReference type="SUPFAM" id="SSF52075">
    <property type="entry name" value="Outer arm dynein light chain 1"/>
    <property type="match status" value="1"/>
</dbReference>
<dbReference type="FunFam" id="3.80.10.10:FF:001678">
    <property type="entry name" value="Calmodulin-binding receptor kinase CaMRLK"/>
    <property type="match status" value="1"/>
</dbReference>
<comment type="subcellular location">
    <subcellularLocation>
        <location evidence="1">Cell membrane</location>
        <topology evidence="1">Single-pass type I membrane protein</topology>
    </subcellularLocation>
</comment>
<evidence type="ECO:0000256" key="10">
    <source>
        <dbReference type="ARBA" id="ARBA00023170"/>
    </source>
</evidence>
<keyword evidence="10" id="KW-0675">Receptor</keyword>
<accession>A0A444ZK00</accession>
<feature type="domain" description="Disease resistance R13L4/SHOC-2-like LRR" evidence="15">
    <location>
        <begin position="282"/>
        <end position="511"/>
    </location>
</feature>
<comment type="caution">
    <text evidence="16">The sequence shown here is derived from an EMBL/GenBank/DDBJ whole genome shotgun (WGS) entry which is preliminary data.</text>
</comment>
<dbReference type="InterPro" id="IPR013210">
    <property type="entry name" value="LRR_N_plant-typ"/>
</dbReference>
<dbReference type="Gene3D" id="3.80.10.10">
    <property type="entry name" value="Ribonuclease Inhibitor"/>
    <property type="match status" value="5"/>
</dbReference>
<evidence type="ECO:0000256" key="11">
    <source>
        <dbReference type="ARBA" id="ARBA00023180"/>
    </source>
</evidence>
<dbReference type="PROSITE" id="PS51450">
    <property type="entry name" value="LRR"/>
    <property type="match status" value="1"/>
</dbReference>
<dbReference type="InterPro" id="IPR046956">
    <property type="entry name" value="RLP23-like"/>
</dbReference>
<evidence type="ECO:0000313" key="17">
    <source>
        <dbReference type="Proteomes" id="UP000289738"/>
    </source>
</evidence>
<evidence type="ECO:0000256" key="8">
    <source>
        <dbReference type="ARBA" id="ARBA00022989"/>
    </source>
</evidence>
<dbReference type="InterPro" id="IPR001611">
    <property type="entry name" value="Leu-rich_rpt"/>
</dbReference>
<dbReference type="AlphaFoldDB" id="A0A444ZK00"/>
<evidence type="ECO:0000256" key="13">
    <source>
        <dbReference type="SAM" id="SignalP"/>
    </source>
</evidence>
<name>A0A444ZK00_ARAHY</name>
<dbReference type="EMBL" id="SDMP01000014">
    <property type="protein sequence ID" value="RYR14493.1"/>
    <property type="molecule type" value="Genomic_DNA"/>
</dbReference>
<dbReference type="InterPro" id="IPR032675">
    <property type="entry name" value="LRR_dom_sf"/>
</dbReference>
<sequence length="1113" mass="125367">MRIHQIFLAFFIPFWLINLSISIDAARNHYCFGHQQLLLLQLKNSLLFNTVTSKKLVQWNKTDDDCCQWNGVTCNKGQVVGLDLSDELISGGLHNSSSLFNLQYLQNLNLAHNEFGSSIPSTFGKLKNLRRLNLSNAGFVGQIPAEISQLTKLVALDLSLSFSTQHTLKLVKPNIAMLVQNLTEVRELFLDGVKISDEGKEWSQALSSLRKLQVLSMSYCNLTGSIDSSISMLEALEVIRLNLNNISGLVPESFSSFSNLKVLELRDSRLSGYFPNGVFQIQSLNVLDVSNNHDLHGNLPNFLQNLSLHTLKLDNTKFSGQIPSSISNLKHLSTLNLSNCQFNGTLPISMSKLTQIVELDLSFNEFSGPIPSLNISKNLRYFSVLHNNLTGSIQSSHFEGLLHLLNINLGDNSLFGKVPSSLFTLPSLQELTLSNNGFQGPLDEFSNASSFQLHLVDLSHNRLEGQIPLSFFQLKGLQFLQLSENEFNGTIHLDVIHNLPSLHTLGLSNNNLSVYIPPFNDDHSLSSFPIMKYLLLASCKLGEFPGFLRNQSQLHALDLSNNQIHGTIPNWIWRSESLVYLNLSNNFLTSLEGPLENLNSNLYILDLHSNQLPGLIPTFTKYAVHLDYSSNRFSYVPSTLDKYIPFLYFFSLSNNSLRGKIDDSFCKFSSLRLLDLSYNSFKGSIPKCLTRKNSTLRVLNLAKNKLTGYVSDRISSSCNLRFLDLNSNTLVGPIPKSLSNCQKLQVLNLGNNHFSNEFPCFLGNIATLRVLILRSNRLHGPVKCQHSNRNWEMLHIVDLASNNFSGMVSGSLLQRWSKMMSKDNEAHQKFGNLFFDMFDNHDPIRFKDLFTVIDKDLVIKLNKLLGGEPYSVIDHIFAYYVTANELGCRILDSVTIVGKNLHLNLTRIPSIYTSLDFSSNHLEGPIPEELVNLRALHILNMSHNAFSGHIPSSIGNLMNLESMDLSYNNLSGRIPTGISSLYFLSVLNLSFNHLVGEIPTGSQIQTFDAYSFEGNDGLCGLPLTKNCGDNGMKEPLLPSSEKKTSINWSLLSIELGFTFGFGLIVLPLLLWKRWRLWYSKNMDHLLAKIFPQLEFVYEQHGEQRYRYLRWNRS</sequence>
<dbReference type="InterPro" id="IPR003591">
    <property type="entry name" value="Leu-rich_rpt_typical-subtyp"/>
</dbReference>
<evidence type="ECO:0000256" key="3">
    <source>
        <dbReference type="ARBA" id="ARBA00022475"/>
    </source>
</evidence>
<dbReference type="FunFam" id="3.80.10.10:FF:000041">
    <property type="entry name" value="LRR receptor-like serine/threonine-protein kinase ERECTA"/>
    <property type="match status" value="1"/>
</dbReference>
<evidence type="ECO:0000256" key="9">
    <source>
        <dbReference type="ARBA" id="ARBA00023136"/>
    </source>
</evidence>
<dbReference type="Proteomes" id="UP000289738">
    <property type="component" value="Chromosome B04"/>
</dbReference>
<keyword evidence="11" id="KW-0325">Glycoprotein</keyword>
<proteinExistence type="inferred from homology"/>
<dbReference type="FunFam" id="3.80.10.10:FF:000129">
    <property type="entry name" value="Leucine-rich repeat receptor-like kinase"/>
    <property type="match status" value="1"/>
</dbReference>
<evidence type="ECO:0000256" key="1">
    <source>
        <dbReference type="ARBA" id="ARBA00004251"/>
    </source>
</evidence>
<evidence type="ECO:0000313" key="16">
    <source>
        <dbReference type="EMBL" id="RYR14493.1"/>
    </source>
</evidence>
<evidence type="ECO:0000256" key="5">
    <source>
        <dbReference type="ARBA" id="ARBA00022692"/>
    </source>
</evidence>
<evidence type="ECO:0000259" key="14">
    <source>
        <dbReference type="Pfam" id="PF08263"/>
    </source>
</evidence>
<evidence type="ECO:0000256" key="4">
    <source>
        <dbReference type="ARBA" id="ARBA00022614"/>
    </source>
</evidence>
<comment type="similarity">
    <text evidence="2">Belongs to the RLP family.</text>
</comment>
<keyword evidence="6 13" id="KW-0732">Signal</keyword>
<dbReference type="SMR" id="A0A444ZK00"/>
<dbReference type="SMART" id="SM00369">
    <property type="entry name" value="LRR_TYP"/>
    <property type="match status" value="10"/>
</dbReference>
<dbReference type="Gramene" id="arahy.Tifrunner.gnm2.ann2.Ah14g322700.1">
    <property type="protein sequence ID" value="arahy.Tifrunner.gnm2.ann2.Ah14g322700.1-CDS-1"/>
    <property type="gene ID" value="arahy.Tifrunner.gnm2.ann2.Ah14g322700"/>
</dbReference>
<keyword evidence="8 12" id="KW-1133">Transmembrane helix</keyword>
<protein>
    <submittedName>
        <fullName evidence="16">Uncharacterized protein</fullName>
    </submittedName>
</protein>
<keyword evidence="9 12" id="KW-0472">Membrane</keyword>
<reference evidence="16 17" key="1">
    <citation type="submission" date="2019-01" db="EMBL/GenBank/DDBJ databases">
        <title>Sequencing of cultivated peanut Arachis hypogaea provides insights into genome evolution and oil improvement.</title>
        <authorList>
            <person name="Chen X."/>
        </authorList>
    </citation>
    <scope>NUCLEOTIDE SEQUENCE [LARGE SCALE GENOMIC DNA]</scope>
    <source>
        <strain evidence="17">cv. Fuhuasheng</strain>
        <tissue evidence="16">Leaves</tissue>
    </source>
</reference>
<gene>
    <name evidence="16" type="ORF">Ahy_B04g071076</name>
</gene>
<feature type="domain" description="Leucine-rich repeat-containing N-terminal plant-type" evidence="14">
    <location>
        <begin position="37"/>
        <end position="75"/>
    </location>
</feature>
<dbReference type="SUPFAM" id="SSF52058">
    <property type="entry name" value="L domain-like"/>
    <property type="match status" value="2"/>
</dbReference>
<keyword evidence="7" id="KW-0677">Repeat</keyword>
<dbReference type="Pfam" id="PF08263">
    <property type="entry name" value="LRRNT_2"/>
    <property type="match status" value="1"/>
</dbReference>
<evidence type="ECO:0000259" key="15">
    <source>
        <dbReference type="Pfam" id="PF23598"/>
    </source>
</evidence>
<keyword evidence="3" id="KW-1003">Cell membrane</keyword>
<evidence type="ECO:0000256" key="12">
    <source>
        <dbReference type="SAM" id="Phobius"/>
    </source>
</evidence>
<dbReference type="GO" id="GO:0005886">
    <property type="term" value="C:plasma membrane"/>
    <property type="evidence" value="ECO:0007669"/>
    <property type="project" value="UniProtKB-SubCell"/>
</dbReference>
<evidence type="ECO:0000256" key="2">
    <source>
        <dbReference type="ARBA" id="ARBA00009592"/>
    </source>
</evidence>
<feature type="chain" id="PRO_5019015985" evidence="13">
    <location>
        <begin position="23"/>
        <end position="1113"/>
    </location>
</feature>
<feature type="signal peptide" evidence="13">
    <location>
        <begin position="1"/>
        <end position="22"/>
    </location>
</feature>